<feature type="transmembrane region" description="Helical" evidence="1">
    <location>
        <begin position="56"/>
        <end position="74"/>
    </location>
</feature>
<keyword evidence="1" id="KW-0812">Transmembrane</keyword>
<name>A0A2P5GK49_9ENTR</name>
<dbReference type="RefSeq" id="WP_103677927.1">
    <property type="nucleotide sequence ID" value="NZ_PQGD01000020.1"/>
</dbReference>
<proteinExistence type="predicted"/>
<evidence type="ECO:0000313" key="4">
    <source>
        <dbReference type="Proteomes" id="UP000237073"/>
    </source>
</evidence>
<protein>
    <recommendedName>
        <fullName evidence="6">DUF2919 domain-containing protein</fullName>
    </recommendedName>
</protein>
<dbReference type="Proteomes" id="UP000237073">
    <property type="component" value="Unassembled WGS sequence"/>
</dbReference>
<evidence type="ECO:0000313" key="5">
    <source>
        <dbReference type="Proteomes" id="UP000247005"/>
    </source>
</evidence>
<keyword evidence="1" id="KW-0472">Membrane</keyword>
<dbReference type="EMBL" id="PQGE01000021">
    <property type="protein sequence ID" value="POP42207.1"/>
    <property type="molecule type" value="Genomic_DNA"/>
</dbReference>
<dbReference type="EMBL" id="PQGD01000020">
    <property type="protein sequence ID" value="POP44514.1"/>
    <property type="molecule type" value="Genomic_DNA"/>
</dbReference>
<dbReference type="InterPro" id="IPR021318">
    <property type="entry name" value="DUF2919"/>
</dbReference>
<reference evidence="4 5" key="1">
    <citation type="submission" date="2018-01" db="EMBL/GenBank/DDBJ databases">
        <title>Superficieibacter electus gen. nov., sp. nov., an extended-spectrum beta-lactamase possessing member of the Enterobacteriaceae family, isolated from intensive care unit surfaces.</title>
        <authorList>
            <person name="Potter R.F."/>
            <person name="D'Souza A.W."/>
        </authorList>
    </citation>
    <scope>NUCLEOTIDE SEQUENCE [LARGE SCALE GENOMIC DNA]</scope>
    <source>
        <strain evidence="3 5">BP-1</strain>
        <strain evidence="2 4">BP-2</strain>
    </source>
</reference>
<keyword evidence="1" id="KW-1133">Transmembrane helix</keyword>
<organism evidence="3 5">
    <name type="scientific">Superficieibacter electus</name>
    <dbReference type="NCBI Taxonomy" id="2022662"/>
    <lineage>
        <taxon>Bacteria</taxon>
        <taxon>Pseudomonadati</taxon>
        <taxon>Pseudomonadota</taxon>
        <taxon>Gammaproteobacteria</taxon>
        <taxon>Enterobacterales</taxon>
        <taxon>Enterobacteriaceae</taxon>
        <taxon>Superficieibacter</taxon>
    </lineage>
</organism>
<evidence type="ECO:0000313" key="3">
    <source>
        <dbReference type="EMBL" id="POP44514.1"/>
    </source>
</evidence>
<accession>A0A2P5GK49</accession>
<feature type="transmembrane region" description="Helical" evidence="1">
    <location>
        <begin position="12"/>
        <end position="36"/>
    </location>
</feature>
<feature type="transmembrane region" description="Helical" evidence="1">
    <location>
        <begin position="86"/>
        <end position="108"/>
    </location>
</feature>
<dbReference type="Pfam" id="PF11143">
    <property type="entry name" value="DUF2919"/>
    <property type="match status" value="1"/>
</dbReference>
<evidence type="ECO:0000313" key="2">
    <source>
        <dbReference type="EMBL" id="POP42207.1"/>
    </source>
</evidence>
<dbReference type="AlphaFoldDB" id="A0A2P5GK49"/>
<evidence type="ECO:0000256" key="1">
    <source>
        <dbReference type="SAM" id="Phobius"/>
    </source>
</evidence>
<keyword evidence="4" id="KW-1185">Reference proteome</keyword>
<comment type="caution">
    <text evidence="3">The sequence shown here is derived from an EMBL/GenBank/DDBJ whole genome shotgun (WGS) entry which is preliminary data.</text>
</comment>
<feature type="transmembrane region" description="Helical" evidence="1">
    <location>
        <begin position="114"/>
        <end position="132"/>
    </location>
</feature>
<sequence length="145" mass="16948">MDFPSDYDRNGLLKLPFLFWCVLLLQARTWVLFIMAGASRGQGDALLNLFYPDHDNFWWGLLPGVPAVVTFIFSGRRQRFPRFWSALRWVLILAQLCLLFWQPLLWYFGESVSGTGLALVVLDVYALIWLMTNRRLRACFTHQTD</sequence>
<dbReference type="Proteomes" id="UP000247005">
    <property type="component" value="Unassembled WGS sequence"/>
</dbReference>
<dbReference type="OrthoDB" id="6314776at2"/>
<evidence type="ECO:0008006" key="6">
    <source>
        <dbReference type="Google" id="ProtNLM"/>
    </source>
</evidence>
<gene>
    <name evidence="3" type="ORF">CHU32_21420</name>
    <name evidence="2" type="ORF">CHU33_20535</name>
</gene>